<evidence type="ECO:0000256" key="6">
    <source>
        <dbReference type="ARBA" id="ARBA00023295"/>
    </source>
</evidence>
<feature type="compositionally biased region" description="Low complexity" evidence="9">
    <location>
        <begin position="410"/>
        <end position="420"/>
    </location>
</feature>
<evidence type="ECO:0000256" key="5">
    <source>
        <dbReference type="ARBA" id="ARBA00023277"/>
    </source>
</evidence>
<keyword evidence="5" id="KW-0119">Carbohydrate metabolism</keyword>
<evidence type="ECO:0000256" key="3">
    <source>
        <dbReference type="ARBA" id="ARBA00012780"/>
    </source>
</evidence>
<comment type="similarity">
    <text evidence="2">Belongs to the glycosyl hydrolase 81 family.</text>
</comment>
<dbReference type="PROSITE" id="PS52008">
    <property type="entry name" value="GH81"/>
    <property type="match status" value="1"/>
</dbReference>
<evidence type="ECO:0000256" key="7">
    <source>
        <dbReference type="ARBA" id="ARBA00023316"/>
    </source>
</evidence>
<dbReference type="GO" id="GO:0000272">
    <property type="term" value="P:polysaccharide catabolic process"/>
    <property type="evidence" value="ECO:0007669"/>
    <property type="project" value="UniProtKB-KW"/>
</dbReference>
<dbReference type="AlphaFoldDB" id="A0A3F2RGN0"/>
<dbReference type="Pfam" id="PF03639">
    <property type="entry name" value="Glyco_hydro_81"/>
    <property type="match status" value="1"/>
</dbReference>
<evidence type="ECO:0000259" key="11">
    <source>
        <dbReference type="Pfam" id="PF17652"/>
    </source>
</evidence>
<dbReference type="InterPro" id="IPR040720">
    <property type="entry name" value="GH81_C"/>
</dbReference>
<evidence type="ECO:0000256" key="1">
    <source>
        <dbReference type="ARBA" id="ARBA00000382"/>
    </source>
</evidence>
<dbReference type="EC" id="3.2.1.39" evidence="3"/>
<sequence length="1141" mass="127112">MSKFRVVRLTQEALRVQCKDDDYEQWGAATMDLAQYQRRSELKRATAFSQQGSIYWALVETSDVEGDSTSDSDLVSGQTLLCCHCESHRFDCVMRRSPGEVERGYSYHIGAVFTLPAFRKRGLATLFLTEVAKQLAQLPDALVSVLYSDIGPNFYDKLGWRPHPSQMATLDVTHPRNLETGDSSNKNLSPLYLNDEFDALLKADNTRLVDELSSSRLEGREAFVMLPTRDSTEWQFCMGVHFAEAQKFDELPSRCGVKISDDAFIVWCHNYFKEPTLFIVRARFPDTGDDAVATTRVLLQAALEEARKFKLKKMAIWDPPSILLHEDVRRHLEIEFIEREHSLSSAMVVHHRGVDIKGDAASPLPYWLHNENQGIDRNASSSFGDVLPLVASLNSSGLNDSIAVPAEVGASSSTAESSSTPDVGDSNSSTSAPLQALEPPSYLVEHTDAMTGFCPPKYLDPSLIKNRPIPTNNWWGNIIAHDSNTAIQPVWSNPYSLQMVVDKAPFGMSVSYPYRSRFFGGNSGNNGAAKFYAHGQVREFLFSAEEVVWQKPNFQVVDWADQGVTVKFSSSSGGTMVSDLVSGMVYASTKYSGLTPRLVSNTAISSVNGQPLGGQVHGSKFVIVYNSGQKWVVYALSSDGRTEKELTLVADGNSALKSTGAFDGILRVALVLEDSWVTTLDQYKSCIVQAANIELHDDSSYAFKWKTTGDCSSGLLHFAMVHHTQSIDISSGVHQVQGMVAYSTTRGAYQAYATPSGSSDPVWELKETQEVPVDFYPPRKISSAVVQQQNILDILRSDINSGWSIPLDGSYYFNGKAAQKYASLCLIANDPAIVGGDKSLLNTCLEKLRRVMAPFVTNSWTNKLQYDQIYGGIVSSQGFKTKDQNADFGNTMYNDHHFHYGYWVHTAAIINRLDPNWSELGKLNTMVNLLVRDVANFDAEDKFFTRFRSFDWFRGHSYSHGVTPFADGKDQESTSEDVNFAFGMYMYGKATSNSAMEAVGKLMTRVNTHAIKTYFLIEDASQVHPEKFRPNKVTGIFFDNKVDYATWFSAEKYCIHGIQMIPVSAVTEFVRTKQFVQQEWNQVLGKETIVTREDTGNAWLSLLYANFAIVDKQRAMGVLQKAKMDDGLSRSWALYMAASFA</sequence>
<evidence type="ECO:0000259" key="10">
    <source>
        <dbReference type="Pfam" id="PF03639"/>
    </source>
</evidence>
<dbReference type="GO" id="GO:0071555">
    <property type="term" value="P:cell wall organization"/>
    <property type="evidence" value="ECO:0007669"/>
    <property type="project" value="UniProtKB-KW"/>
</dbReference>
<dbReference type="Gene3D" id="1.10.287.1170">
    <property type="entry name" value="glycoside hydrolase family 81 endo-[beta] glucanase"/>
    <property type="match status" value="1"/>
</dbReference>
<keyword evidence="7" id="KW-0961">Cell wall biogenesis/degradation</keyword>
<keyword evidence="8" id="KW-0624">Polysaccharide degradation</keyword>
<organism evidence="13 14">
    <name type="scientific">Phytophthora kernoviae</name>
    <dbReference type="NCBI Taxonomy" id="325452"/>
    <lineage>
        <taxon>Eukaryota</taxon>
        <taxon>Sar</taxon>
        <taxon>Stramenopiles</taxon>
        <taxon>Oomycota</taxon>
        <taxon>Peronosporomycetes</taxon>
        <taxon>Peronosporales</taxon>
        <taxon>Peronosporaceae</taxon>
        <taxon>Phytophthora</taxon>
    </lineage>
</organism>
<name>A0A3F2RGN0_9STRA</name>
<dbReference type="GO" id="GO:0042973">
    <property type="term" value="F:glucan endo-1,3-beta-D-glucosidase activity"/>
    <property type="evidence" value="ECO:0007669"/>
    <property type="project" value="UniProtKB-EC"/>
</dbReference>
<evidence type="ECO:0000256" key="9">
    <source>
        <dbReference type="SAM" id="MobiDB-lite"/>
    </source>
</evidence>
<dbReference type="Pfam" id="PF17652">
    <property type="entry name" value="Glyco_hydro81C"/>
    <property type="match status" value="1"/>
</dbReference>
<comment type="catalytic activity">
    <reaction evidence="1">
        <text>Hydrolysis of (1-&gt;3)-beta-D-glucosidic linkages in (1-&gt;3)-beta-D-glucans.</text>
        <dbReference type="EC" id="3.2.1.39"/>
    </reaction>
</comment>
<keyword evidence="6" id="KW-0326">Glycosidase</keyword>
<protein>
    <recommendedName>
        <fullName evidence="3">glucan endo-1,3-beta-D-glucosidase</fullName>
        <ecNumber evidence="3">3.2.1.39</ecNumber>
    </recommendedName>
</protein>
<evidence type="ECO:0000313" key="14">
    <source>
        <dbReference type="Proteomes" id="UP000277300"/>
    </source>
</evidence>
<keyword evidence="4" id="KW-0378">Hydrolase</keyword>
<dbReference type="InterPro" id="IPR016181">
    <property type="entry name" value="Acyl_CoA_acyltransferase"/>
</dbReference>
<comment type="caution">
    <text evidence="13">The sequence shown here is derived from an EMBL/GenBank/DDBJ whole genome shotgun (WGS) entry which is preliminary data.</text>
</comment>
<feature type="region of interest" description="Disordered" evidence="9">
    <location>
        <begin position="409"/>
        <end position="437"/>
    </location>
</feature>
<dbReference type="GO" id="GO:0052861">
    <property type="term" value="F:endo-1,3(4)-beta-glucanase activity"/>
    <property type="evidence" value="ECO:0007669"/>
    <property type="project" value="InterPro"/>
</dbReference>
<dbReference type="InterPro" id="IPR040451">
    <property type="entry name" value="GH81_N"/>
</dbReference>
<evidence type="ECO:0000256" key="8">
    <source>
        <dbReference type="ARBA" id="ARBA00023326"/>
    </source>
</evidence>
<dbReference type="InterPro" id="IPR005200">
    <property type="entry name" value="Endo-beta-glucanase"/>
</dbReference>
<dbReference type="PANTHER" id="PTHR31983:SF0">
    <property type="entry name" value="GLUCAN ENDO-1,3-BETA-D-GLUCOSIDASE 2"/>
    <property type="match status" value="1"/>
</dbReference>
<dbReference type="Pfam" id="PF22998">
    <property type="entry name" value="GNAT_LYC1-like"/>
    <property type="match status" value="1"/>
</dbReference>
<gene>
    <name evidence="13" type="ORF">BBP00_00007989</name>
</gene>
<dbReference type="Gene3D" id="3.40.630.30">
    <property type="match status" value="1"/>
</dbReference>
<dbReference type="EMBL" id="MBDO02000365">
    <property type="protein sequence ID" value="RLN56474.1"/>
    <property type="molecule type" value="Genomic_DNA"/>
</dbReference>
<dbReference type="Gene3D" id="1.20.5.420">
    <property type="entry name" value="Immunoglobulin FC, subunit C"/>
    <property type="match status" value="1"/>
</dbReference>
<accession>A0A3F2RGN0</accession>
<proteinExistence type="inferred from homology"/>
<feature type="domain" description="LYC1 C-terminal" evidence="12">
    <location>
        <begin position="175"/>
        <end position="372"/>
    </location>
</feature>
<evidence type="ECO:0000256" key="2">
    <source>
        <dbReference type="ARBA" id="ARBA00010730"/>
    </source>
</evidence>
<dbReference type="SUPFAM" id="SSF55729">
    <property type="entry name" value="Acyl-CoA N-acyltransferases (Nat)"/>
    <property type="match status" value="1"/>
</dbReference>
<dbReference type="Gene3D" id="2.70.98.30">
    <property type="entry name" value="Golgi alpha-mannosidase II, domain 4"/>
    <property type="match status" value="1"/>
</dbReference>
<feature type="domain" description="Glycosyl hydrolase family 81 C-terminal" evidence="11">
    <location>
        <begin position="787"/>
        <end position="1134"/>
    </location>
</feature>
<evidence type="ECO:0000256" key="4">
    <source>
        <dbReference type="ARBA" id="ARBA00022801"/>
    </source>
</evidence>
<feature type="domain" description="Glycosyl hydrolase family 81 N-terminal" evidence="10">
    <location>
        <begin position="465"/>
        <end position="777"/>
    </location>
</feature>
<dbReference type="PANTHER" id="PTHR31983">
    <property type="entry name" value="ENDO-1,3(4)-BETA-GLUCANASE 1"/>
    <property type="match status" value="1"/>
</dbReference>
<dbReference type="InterPro" id="IPR055100">
    <property type="entry name" value="GNAT_LYC1-like"/>
</dbReference>
<evidence type="ECO:0000313" key="13">
    <source>
        <dbReference type="EMBL" id="RLN56474.1"/>
    </source>
</evidence>
<reference evidence="13 14" key="1">
    <citation type="submission" date="2018-07" db="EMBL/GenBank/DDBJ databases">
        <title>Genome sequencing of oomycete isolates from Chile give support for New Zealand origin for Phytophthora kernoviae and make available the first Nothophytophthora sp. genome.</title>
        <authorList>
            <person name="Studholme D.J."/>
            <person name="Sanfuentes E."/>
            <person name="Panda P."/>
            <person name="Hill R."/>
            <person name="Sambles C."/>
            <person name="Grant M."/>
            <person name="Williams N.M."/>
            <person name="Mcdougal R.L."/>
        </authorList>
    </citation>
    <scope>NUCLEOTIDE SEQUENCE [LARGE SCALE GENOMIC DNA]</scope>
    <source>
        <strain evidence="13">Chile6</strain>
    </source>
</reference>
<evidence type="ECO:0000259" key="12">
    <source>
        <dbReference type="Pfam" id="PF22998"/>
    </source>
</evidence>
<dbReference type="OrthoDB" id="93271at2759"/>
<dbReference type="Proteomes" id="UP000277300">
    <property type="component" value="Unassembled WGS sequence"/>
</dbReference>